<sequence length="179" mass="19710">MNETAERTLEVRRLRKRSRHFLALILLSTAGLTACSNADESTIADKFEASELHFLGSFCEGPYFAVRDGNYILFDGTKYKTLLKNITITAIGPDRLSMSSPVGSGNLVTTYLIKHDDTVAIIESIAREPEPTPEQWATAAGIQFREGIEEAGKMGPLVLCPASTTQKKTEDLHFVANEM</sequence>
<organism evidence="2 3">
    <name type="scientific">Rhizobium pisi</name>
    <dbReference type="NCBI Taxonomy" id="574561"/>
    <lineage>
        <taxon>Bacteria</taxon>
        <taxon>Pseudomonadati</taxon>
        <taxon>Pseudomonadota</taxon>
        <taxon>Alphaproteobacteria</taxon>
        <taxon>Hyphomicrobiales</taxon>
        <taxon>Rhizobiaceae</taxon>
        <taxon>Rhizobium/Agrobacterium group</taxon>
        <taxon>Rhizobium</taxon>
    </lineage>
</organism>
<proteinExistence type="predicted"/>
<comment type="caution">
    <text evidence="2">The sequence shown here is derived from an EMBL/GenBank/DDBJ whole genome shotgun (WGS) entry which is preliminary data.</text>
</comment>
<evidence type="ECO:0000313" key="3">
    <source>
        <dbReference type="Proteomes" id="UP000277279"/>
    </source>
</evidence>
<protein>
    <submittedName>
        <fullName evidence="2">Uncharacterized protein</fullName>
    </submittedName>
</protein>
<dbReference type="OrthoDB" id="8402414at2"/>
<keyword evidence="4" id="KW-1185">Reference proteome</keyword>
<dbReference type="EMBL" id="RJJT01000022">
    <property type="protein sequence ID" value="RSB65944.1"/>
    <property type="molecule type" value="Genomic_DNA"/>
</dbReference>
<evidence type="ECO:0000313" key="2">
    <source>
        <dbReference type="EMBL" id="RSB65944.1"/>
    </source>
</evidence>
<reference evidence="1 4" key="2">
    <citation type="submission" date="2020-08" db="EMBL/GenBank/DDBJ databases">
        <title>Genomic Encyclopedia of Type Strains, Phase III (KMG-III): the genomes of soil and plant-associated and newly described type strains.</title>
        <authorList>
            <person name="Whitman W."/>
        </authorList>
    </citation>
    <scope>NUCLEOTIDE SEQUENCE [LARGE SCALE GENOMIC DNA]</scope>
    <source>
        <strain evidence="1 4">CECT 4113</strain>
    </source>
</reference>
<dbReference type="AlphaFoldDB" id="A0A3R9ABU1"/>
<dbReference type="RefSeq" id="WP_125848814.1">
    <property type="nucleotide sequence ID" value="NZ_JACHXH010000025.1"/>
</dbReference>
<evidence type="ECO:0000313" key="4">
    <source>
        <dbReference type="Proteomes" id="UP000518315"/>
    </source>
</evidence>
<gene>
    <name evidence="2" type="ORF">EFD55_26060</name>
    <name evidence="1" type="ORF">FHS26_005557</name>
</gene>
<accession>A0A3R9ABU1</accession>
<dbReference type="PROSITE" id="PS51257">
    <property type="entry name" value="PROKAR_LIPOPROTEIN"/>
    <property type="match status" value="1"/>
</dbReference>
<reference evidence="2 3" key="1">
    <citation type="submission" date="2018-11" db="EMBL/GenBank/DDBJ databases">
        <authorList>
            <person name="Huo Y."/>
        </authorList>
    </citation>
    <scope>NUCLEOTIDE SEQUENCE [LARGE SCALE GENOMIC DNA]</scope>
    <source>
        <strain evidence="2 3">DSM 30132</strain>
    </source>
</reference>
<dbReference type="Proteomes" id="UP000277279">
    <property type="component" value="Unassembled WGS sequence"/>
</dbReference>
<dbReference type="Proteomes" id="UP000518315">
    <property type="component" value="Unassembled WGS sequence"/>
</dbReference>
<name>A0A3R9ABU1_9HYPH</name>
<evidence type="ECO:0000313" key="1">
    <source>
        <dbReference type="EMBL" id="MBB3137789.1"/>
    </source>
</evidence>
<dbReference type="EMBL" id="JACHXH010000025">
    <property type="protein sequence ID" value="MBB3137789.1"/>
    <property type="molecule type" value="Genomic_DNA"/>
</dbReference>